<dbReference type="RefSeq" id="XP_022582337.1">
    <property type="nucleotide sequence ID" value="XM_022725888.1"/>
</dbReference>
<evidence type="ECO:0000313" key="8">
    <source>
        <dbReference type="EMBL" id="OJJ47827.1"/>
    </source>
</evidence>
<dbReference type="Gene3D" id="1.20.1250.20">
    <property type="entry name" value="MFS general substrate transporter like domains"/>
    <property type="match status" value="1"/>
</dbReference>
<dbReference type="InterPro" id="IPR011701">
    <property type="entry name" value="MFS"/>
</dbReference>
<feature type="transmembrane region" description="Helical" evidence="6">
    <location>
        <begin position="408"/>
        <end position="429"/>
    </location>
</feature>
<proteinExistence type="predicted"/>
<feature type="region of interest" description="Disordered" evidence="5">
    <location>
        <begin position="25"/>
        <end position="49"/>
    </location>
</feature>
<dbReference type="GO" id="GO:0005886">
    <property type="term" value="C:plasma membrane"/>
    <property type="evidence" value="ECO:0007669"/>
    <property type="project" value="TreeGrafter"/>
</dbReference>
<name>A0A1L9SL73_9EURO</name>
<evidence type="ECO:0000259" key="7">
    <source>
        <dbReference type="PROSITE" id="PS50850"/>
    </source>
</evidence>
<keyword evidence="3 6" id="KW-1133">Transmembrane helix</keyword>
<reference evidence="9" key="1">
    <citation type="journal article" date="2017" name="Genome Biol.">
        <title>Comparative genomics reveals high biological diversity and specific adaptations in the industrially and medically important fungal genus Aspergillus.</title>
        <authorList>
            <person name="de Vries R.P."/>
            <person name="Riley R."/>
            <person name="Wiebenga A."/>
            <person name="Aguilar-Osorio G."/>
            <person name="Amillis S."/>
            <person name="Uchima C.A."/>
            <person name="Anderluh G."/>
            <person name="Asadollahi M."/>
            <person name="Askin M."/>
            <person name="Barry K."/>
            <person name="Battaglia E."/>
            <person name="Bayram O."/>
            <person name="Benocci T."/>
            <person name="Braus-Stromeyer S.A."/>
            <person name="Caldana C."/>
            <person name="Canovas D."/>
            <person name="Cerqueira G.C."/>
            <person name="Chen F."/>
            <person name="Chen W."/>
            <person name="Choi C."/>
            <person name="Clum A."/>
            <person name="Dos Santos R.A."/>
            <person name="Damasio A.R."/>
            <person name="Diallinas G."/>
            <person name="Emri T."/>
            <person name="Fekete E."/>
            <person name="Flipphi M."/>
            <person name="Freyberg S."/>
            <person name="Gallo A."/>
            <person name="Gournas C."/>
            <person name="Habgood R."/>
            <person name="Hainaut M."/>
            <person name="Harispe M.L."/>
            <person name="Henrissat B."/>
            <person name="Hilden K.S."/>
            <person name="Hope R."/>
            <person name="Hossain A."/>
            <person name="Karabika E."/>
            <person name="Karaffa L."/>
            <person name="Karanyi Z."/>
            <person name="Krasevec N."/>
            <person name="Kuo A."/>
            <person name="Kusch H."/>
            <person name="LaButti K."/>
            <person name="Lagendijk E.L."/>
            <person name="Lapidus A."/>
            <person name="Levasseur A."/>
            <person name="Lindquist E."/>
            <person name="Lipzen A."/>
            <person name="Logrieco A.F."/>
            <person name="MacCabe A."/>
            <person name="Maekelae M.R."/>
            <person name="Malavazi I."/>
            <person name="Melin P."/>
            <person name="Meyer V."/>
            <person name="Mielnichuk N."/>
            <person name="Miskei M."/>
            <person name="Molnar A.P."/>
            <person name="Mule G."/>
            <person name="Ngan C.Y."/>
            <person name="Orejas M."/>
            <person name="Orosz E."/>
            <person name="Ouedraogo J.P."/>
            <person name="Overkamp K.M."/>
            <person name="Park H.-S."/>
            <person name="Perrone G."/>
            <person name="Piumi F."/>
            <person name="Punt P.J."/>
            <person name="Ram A.F."/>
            <person name="Ramon A."/>
            <person name="Rauscher S."/>
            <person name="Record E."/>
            <person name="Riano-Pachon D.M."/>
            <person name="Robert V."/>
            <person name="Roehrig J."/>
            <person name="Ruller R."/>
            <person name="Salamov A."/>
            <person name="Salih N.S."/>
            <person name="Samson R.A."/>
            <person name="Sandor E."/>
            <person name="Sanguinetti M."/>
            <person name="Schuetze T."/>
            <person name="Sepcic K."/>
            <person name="Shelest E."/>
            <person name="Sherlock G."/>
            <person name="Sophianopoulou V."/>
            <person name="Squina F.M."/>
            <person name="Sun H."/>
            <person name="Susca A."/>
            <person name="Todd R.B."/>
            <person name="Tsang A."/>
            <person name="Unkles S.E."/>
            <person name="van de Wiele N."/>
            <person name="van Rossen-Uffink D."/>
            <person name="Oliveira J.V."/>
            <person name="Vesth T.C."/>
            <person name="Visser J."/>
            <person name="Yu J.-H."/>
            <person name="Zhou M."/>
            <person name="Andersen M.R."/>
            <person name="Archer D.B."/>
            <person name="Baker S.E."/>
            <person name="Benoit I."/>
            <person name="Brakhage A.A."/>
            <person name="Braus G.H."/>
            <person name="Fischer R."/>
            <person name="Frisvad J.C."/>
            <person name="Goldman G.H."/>
            <person name="Houbraken J."/>
            <person name="Oakley B."/>
            <person name="Pocsi I."/>
            <person name="Scazzocchio C."/>
            <person name="Seiboth B."/>
            <person name="vanKuyk P.A."/>
            <person name="Wortman J."/>
            <person name="Dyer P.S."/>
            <person name="Grigoriev I.V."/>
        </authorList>
    </citation>
    <scope>NUCLEOTIDE SEQUENCE [LARGE SCALE GENOMIC DNA]</scope>
    <source>
        <strain evidence="9">CBS 506.65</strain>
    </source>
</reference>
<comment type="subcellular location">
    <subcellularLocation>
        <location evidence="1">Membrane</location>
        <topology evidence="1">Multi-pass membrane protein</topology>
    </subcellularLocation>
</comment>
<keyword evidence="9" id="KW-1185">Reference proteome</keyword>
<evidence type="ECO:0000256" key="6">
    <source>
        <dbReference type="SAM" id="Phobius"/>
    </source>
</evidence>
<feature type="transmembrane region" description="Helical" evidence="6">
    <location>
        <begin position="100"/>
        <end position="120"/>
    </location>
</feature>
<dbReference type="VEuPathDB" id="FungiDB:ASPZODRAFT_15276"/>
<feature type="transmembrane region" description="Helical" evidence="6">
    <location>
        <begin position="255"/>
        <end position="282"/>
    </location>
</feature>
<evidence type="ECO:0000313" key="9">
    <source>
        <dbReference type="Proteomes" id="UP000184188"/>
    </source>
</evidence>
<dbReference type="STRING" id="1073090.A0A1L9SL73"/>
<evidence type="ECO:0000256" key="1">
    <source>
        <dbReference type="ARBA" id="ARBA00004141"/>
    </source>
</evidence>
<accession>A0A1L9SL73</accession>
<dbReference type="PROSITE" id="PS50850">
    <property type="entry name" value="MFS"/>
    <property type="match status" value="1"/>
</dbReference>
<dbReference type="InterPro" id="IPR036259">
    <property type="entry name" value="MFS_trans_sf"/>
</dbReference>
<feature type="transmembrane region" description="Helical" evidence="6">
    <location>
        <begin position="382"/>
        <end position="401"/>
    </location>
</feature>
<dbReference type="Pfam" id="PF07690">
    <property type="entry name" value="MFS_1"/>
    <property type="match status" value="1"/>
</dbReference>
<feature type="transmembrane region" description="Helical" evidence="6">
    <location>
        <begin position="473"/>
        <end position="493"/>
    </location>
</feature>
<sequence>MFLAAKYVYKKAKARNTNHGVEFVTTRSHGDEPKDLTEPTEPTEPAEPTEAEAKAMRIYRIKLLAALFLPYFLGTLDFTIVATAVPYIASHFDKFDQLNWVVTAYTLTSTTFIPAFGQLADVFGRHVALQLAVFLMLVGSVLCAAAQDWAMLLFGRAVQGVSSAGILNIIMVVLVDRGSLADNAKNNSFFALVGGVAYSVGPVMGGYLTSASWRYCFVIAIPISVLSHILIYLLLRHDLVEGTHFKKGSRLSSILPALATLDLVGMTLFVFGVGLIILGTAWGGATYPWTSPKVVAPIVVGAVCFILFFVYEYLLEPGRVFARIFPRQTPMLPYSIFSRIDTLWLAILQFATGAAMFSVFYFISIFFILVEAWPSSKAGVSLLYYIPGLGAGVYSAVFLCNVWPRQTFVPLAFGTFAETIGLALVTWAIHSESLPLIKGMLALAGAGTGIRLMPSTLHVAGVWPERIAAAMSLMRFAMPFGGTLTLTIMGSVFNNKFGAAVSSLTNTTTTTSFNAVDTSSLSFIDDLPAAEQAVVRAAGKQAIVWAFLAIMPIMGISLVTGWFIGNVWIKGRGQKHSEVIYVPYLYALLKGVDSKQITEAV</sequence>
<feature type="transmembrane region" description="Helical" evidence="6">
    <location>
        <begin position="435"/>
        <end position="453"/>
    </location>
</feature>
<feature type="transmembrane region" description="Helical" evidence="6">
    <location>
        <begin position="343"/>
        <end position="370"/>
    </location>
</feature>
<dbReference type="AlphaFoldDB" id="A0A1L9SL73"/>
<protein>
    <recommendedName>
        <fullName evidence="7">Major facilitator superfamily (MFS) profile domain-containing protein</fullName>
    </recommendedName>
</protein>
<feature type="transmembrane region" description="Helical" evidence="6">
    <location>
        <begin position="127"/>
        <end position="147"/>
    </location>
</feature>
<dbReference type="SUPFAM" id="SSF103473">
    <property type="entry name" value="MFS general substrate transporter"/>
    <property type="match status" value="1"/>
</dbReference>
<gene>
    <name evidence="8" type="ORF">ASPZODRAFT_15276</name>
</gene>
<organism evidence="8 9">
    <name type="scientific">Penicilliopsis zonata CBS 506.65</name>
    <dbReference type="NCBI Taxonomy" id="1073090"/>
    <lineage>
        <taxon>Eukaryota</taxon>
        <taxon>Fungi</taxon>
        <taxon>Dikarya</taxon>
        <taxon>Ascomycota</taxon>
        <taxon>Pezizomycotina</taxon>
        <taxon>Eurotiomycetes</taxon>
        <taxon>Eurotiomycetidae</taxon>
        <taxon>Eurotiales</taxon>
        <taxon>Aspergillaceae</taxon>
        <taxon>Penicilliopsis</taxon>
    </lineage>
</organism>
<feature type="transmembrane region" description="Helical" evidence="6">
    <location>
        <begin position="153"/>
        <end position="175"/>
    </location>
</feature>
<feature type="transmembrane region" description="Helical" evidence="6">
    <location>
        <begin position="63"/>
        <end position="88"/>
    </location>
</feature>
<feature type="transmembrane region" description="Helical" evidence="6">
    <location>
        <begin position="542"/>
        <end position="565"/>
    </location>
</feature>
<evidence type="ECO:0000256" key="4">
    <source>
        <dbReference type="ARBA" id="ARBA00023136"/>
    </source>
</evidence>
<feature type="transmembrane region" description="Helical" evidence="6">
    <location>
        <begin position="212"/>
        <end position="235"/>
    </location>
</feature>
<dbReference type="InterPro" id="IPR020846">
    <property type="entry name" value="MFS_dom"/>
</dbReference>
<evidence type="ECO:0000256" key="5">
    <source>
        <dbReference type="SAM" id="MobiDB-lite"/>
    </source>
</evidence>
<feature type="transmembrane region" description="Helical" evidence="6">
    <location>
        <begin position="187"/>
        <end position="206"/>
    </location>
</feature>
<dbReference type="GeneID" id="34612352"/>
<feature type="domain" description="Major facilitator superfamily (MFS) profile" evidence="7">
    <location>
        <begin position="63"/>
        <end position="532"/>
    </location>
</feature>
<evidence type="ECO:0000256" key="3">
    <source>
        <dbReference type="ARBA" id="ARBA00022989"/>
    </source>
</evidence>
<dbReference type="EMBL" id="KV878340">
    <property type="protein sequence ID" value="OJJ47827.1"/>
    <property type="molecule type" value="Genomic_DNA"/>
</dbReference>
<keyword evidence="2 6" id="KW-0812">Transmembrane</keyword>
<evidence type="ECO:0000256" key="2">
    <source>
        <dbReference type="ARBA" id="ARBA00022692"/>
    </source>
</evidence>
<dbReference type="GO" id="GO:0022857">
    <property type="term" value="F:transmembrane transporter activity"/>
    <property type="evidence" value="ECO:0007669"/>
    <property type="project" value="InterPro"/>
</dbReference>
<dbReference type="OrthoDB" id="6770063at2759"/>
<dbReference type="PANTHER" id="PTHR23501">
    <property type="entry name" value="MAJOR FACILITATOR SUPERFAMILY"/>
    <property type="match status" value="1"/>
</dbReference>
<feature type="compositionally biased region" description="Basic and acidic residues" evidence="5">
    <location>
        <begin position="28"/>
        <end position="37"/>
    </location>
</feature>
<dbReference type="PANTHER" id="PTHR23501:SF39">
    <property type="entry name" value="MULTIDRUG TRANSPORTER, PUTATIVE (AFU_ORTHOLOGUE AFUA_1G05010)-RELATED"/>
    <property type="match status" value="1"/>
</dbReference>
<dbReference type="Proteomes" id="UP000184188">
    <property type="component" value="Unassembled WGS sequence"/>
</dbReference>
<keyword evidence="4 6" id="KW-0472">Membrane</keyword>
<feature type="transmembrane region" description="Helical" evidence="6">
    <location>
        <begin position="294"/>
        <end position="314"/>
    </location>
</feature>